<feature type="compositionally biased region" description="Acidic residues" evidence="1">
    <location>
        <begin position="192"/>
        <end position="209"/>
    </location>
</feature>
<organism evidence="2 3">
    <name type="scientific">Fragilariopsis cylindrus CCMP1102</name>
    <dbReference type="NCBI Taxonomy" id="635003"/>
    <lineage>
        <taxon>Eukaryota</taxon>
        <taxon>Sar</taxon>
        <taxon>Stramenopiles</taxon>
        <taxon>Ochrophyta</taxon>
        <taxon>Bacillariophyta</taxon>
        <taxon>Bacillariophyceae</taxon>
        <taxon>Bacillariophycidae</taxon>
        <taxon>Bacillariales</taxon>
        <taxon>Bacillariaceae</taxon>
        <taxon>Fragilariopsis</taxon>
    </lineage>
</organism>
<dbReference type="InParanoid" id="A0A1E7ELN3"/>
<dbReference type="KEGG" id="fcy:FRACYDRAFT_253286"/>
<dbReference type="EMBL" id="KV784398">
    <property type="protein sequence ID" value="OEU06794.1"/>
    <property type="molecule type" value="Genomic_DNA"/>
</dbReference>
<reference evidence="2 3" key="1">
    <citation type="submission" date="2016-09" db="EMBL/GenBank/DDBJ databases">
        <title>Extensive genetic diversity and differential bi-allelic expression allows diatom success in the polar Southern Ocean.</title>
        <authorList>
            <consortium name="DOE Joint Genome Institute"/>
            <person name="Mock T."/>
            <person name="Otillar R.P."/>
            <person name="Strauss J."/>
            <person name="Dupont C."/>
            <person name="Frickenhaus S."/>
            <person name="Maumus F."/>
            <person name="Mcmullan M."/>
            <person name="Sanges R."/>
            <person name="Schmutz J."/>
            <person name="Toseland A."/>
            <person name="Valas R."/>
            <person name="Veluchamy A."/>
            <person name="Ward B.J."/>
            <person name="Allen A."/>
            <person name="Barry K."/>
            <person name="Falciatore A."/>
            <person name="Ferrante M."/>
            <person name="Fortunato A.E."/>
            <person name="Gloeckner G."/>
            <person name="Gruber A."/>
            <person name="Hipkin R."/>
            <person name="Janech M."/>
            <person name="Kroth P."/>
            <person name="Leese F."/>
            <person name="Lindquist E."/>
            <person name="Lyon B.R."/>
            <person name="Martin J."/>
            <person name="Mayer C."/>
            <person name="Parker M."/>
            <person name="Quesneville H."/>
            <person name="Raymond J."/>
            <person name="Uhlig C."/>
            <person name="Valentin K.U."/>
            <person name="Worden A.Z."/>
            <person name="Armbrust E.V."/>
            <person name="Bowler C."/>
            <person name="Green B."/>
            <person name="Moulton V."/>
            <person name="Van Oosterhout C."/>
            <person name="Grigoriev I."/>
        </authorList>
    </citation>
    <scope>NUCLEOTIDE SEQUENCE [LARGE SCALE GENOMIC DNA]</scope>
    <source>
        <strain evidence="2 3">CCMP1102</strain>
    </source>
</reference>
<accession>A0A1E7ELN3</accession>
<sequence>MSSSNNSKKRNVHFPAGSITDEAPPQKRHRSGIDEENTEDRKPSALRPSTFTNNNKNNFNREDGDNEDPDGNDIPSKSELIEAKRKRRQIRGSGGALFNDDEDDHMDAAEKSLATDGVKIEPFHMRDEKMTGRDFLMGIHIQSASWTVYNGTNVGMVICVYFVGIQRVMIRTVQEEISDEKESLSTEEDLLNDLMDDDDDDDDKEEEEESRPNKKAKSTNCVTVKGEWMWSNEVDYQKYL</sequence>
<proteinExistence type="predicted"/>
<feature type="region of interest" description="Disordered" evidence="1">
    <location>
        <begin position="1"/>
        <end position="104"/>
    </location>
</feature>
<evidence type="ECO:0000256" key="1">
    <source>
        <dbReference type="SAM" id="MobiDB-lite"/>
    </source>
</evidence>
<protein>
    <submittedName>
        <fullName evidence="2">Uncharacterized protein</fullName>
    </submittedName>
</protein>
<evidence type="ECO:0000313" key="3">
    <source>
        <dbReference type="Proteomes" id="UP000095751"/>
    </source>
</evidence>
<name>A0A1E7ELN3_9STRA</name>
<dbReference type="OrthoDB" id="331341at2759"/>
<evidence type="ECO:0000313" key="2">
    <source>
        <dbReference type="EMBL" id="OEU06794.1"/>
    </source>
</evidence>
<dbReference type="AlphaFoldDB" id="A0A1E7ELN3"/>
<gene>
    <name evidence="2" type="ORF">FRACYDRAFT_253286</name>
</gene>
<keyword evidence="3" id="KW-1185">Reference proteome</keyword>
<dbReference type="Proteomes" id="UP000095751">
    <property type="component" value="Unassembled WGS sequence"/>
</dbReference>
<feature type="region of interest" description="Disordered" evidence="1">
    <location>
        <begin position="192"/>
        <end position="219"/>
    </location>
</feature>